<dbReference type="AlphaFoldDB" id="A0ABD2CMN1"/>
<reference evidence="1 2" key="1">
    <citation type="journal article" date="2024" name="Ann. Entomol. Soc. Am.">
        <title>Genomic analyses of the southern and eastern yellowjacket wasps (Hymenoptera: Vespidae) reveal evolutionary signatures of social life.</title>
        <authorList>
            <person name="Catto M.A."/>
            <person name="Caine P.B."/>
            <person name="Orr S.E."/>
            <person name="Hunt B.G."/>
            <person name="Goodisman M.A.D."/>
        </authorList>
    </citation>
    <scope>NUCLEOTIDE SEQUENCE [LARGE SCALE GENOMIC DNA]</scope>
    <source>
        <strain evidence="1">232</strain>
        <tissue evidence="1">Head and thorax</tissue>
    </source>
</reference>
<feature type="non-terminal residue" evidence="1">
    <location>
        <position position="1"/>
    </location>
</feature>
<gene>
    <name evidence="1" type="ORF">V1477_004636</name>
</gene>
<name>A0ABD2CMN1_VESMC</name>
<dbReference type="Proteomes" id="UP001607303">
    <property type="component" value="Unassembled WGS sequence"/>
</dbReference>
<organism evidence="1 2">
    <name type="scientific">Vespula maculifrons</name>
    <name type="common">Eastern yellow jacket</name>
    <name type="synonym">Wasp</name>
    <dbReference type="NCBI Taxonomy" id="7453"/>
    <lineage>
        <taxon>Eukaryota</taxon>
        <taxon>Metazoa</taxon>
        <taxon>Ecdysozoa</taxon>
        <taxon>Arthropoda</taxon>
        <taxon>Hexapoda</taxon>
        <taxon>Insecta</taxon>
        <taxon>Pterygota</taxon>
        <taxon>Neoptera</taxon>
        <taxon>Endopterygota</taxon>
        <taxon>Hymenoptera</taxon>
        <taxon>Apocrita</taxon>
        <taxon>Aculeata</taxon>
        <taxon>Vespoidea</taxon>
        <taxon>Vespidae</taxon>
        <taxon>Vespinae</taxon>
        <taxon>Vespula</taxon>
    </lineage>
</organism>
<keyword evidence="2" id="KW-1185">Reference proteome</keyword>
<protein>
    <submittedName>
        <fullName evidence="1">Uncharacterized protein</fullName>
    </submittedName>
</protein>
<accession>A0ABD2CMN1</accession>
<comment type="caution">
    <text evidence="1">The sequence shown here is derived from an EMBL/GenBank/DDBJ whole genome shotgun (WGS) entry which is preliminary data.</text>
</comment>
<proteinExistence type="predicted"/>
<evidence type="ECO:0000313" key="2">
    <source>
        <dbReference type="Proteomes" id="UP001607303"/>
    </source>
</evidence>
<sequence>TEVHTQLLTCKAKRIYLRERGDETKSVRGAYVLILINNSTTRAPFVFASLAFKGVHSSRIVSIFLFSNNVSVTSVRNITNRKKHFLRFGNPCIIVAHMQILRNIVFGTNLAEQSPCFFSPTPTRTALLGDPTTPWDAIS</sequence>
<evidence type="ECO:0000313" key="1">
    <source>
        <dbReference type="EMBL" id="KAL2746266.1"/>
    </source>
</evidence>
<dbReference type="EMBL" id="JAYRBN010000037">
    <property type="protein sequence ID" value="KAL2746266.1"/>
    <property type="molecule type" value="Genomic_DNA"/>
</dbReference>